<keyword evidence="1" id="KW-0378">Hydrolase</keyword>
<dbReference type="GeneID" id="57753083"/>
<dbReference type="Pfam" id="PF01503">
    <property type="entry name" value="PRA-PH"/>
    <property type="match status" value="1"/>
</dbReference>
<dbReference type="SUPFAM" id="SSF101386">
    <property type="entry name" value="all-alpha NTP pyrophosphatases"/>
    <property type="match status" value="1"/>
</dbReference>
<protein>
    <submittedName>
        <fullName evidence="1">MazG nucleotide pyrophosphohydrolase domain</fullName>
    </submittedName>
</protein>
<reference evidence="3" key="2">
    <citation type="submission" date="2015-01" db="EMBL/GenBank/DDBJ databases">
        <authorList>
            <person name="Manzoor Shahid"/>
            <person name="Zubair Saima"/>
        </authorList>
    </citation>
    <scope>NUCLEOTIDE SEQUENCE [LARGE SCALE GENOMIC DNA]</scope>
    <source>
        <strain evidence="3">V1</strain>
    </source>
</reference>
<dbReference type="AlphaFoldDB" id="A0A0B7H0R6"/>
<dbReference type="InterPro" id="IPR021130">
    <property type="entry name" value="PRib-ATP_PPHydrolase-like"/>
</dbReference>
<name>A0A0B7H0R6_TREPH</name>
<dbReference type="GO" id="GO:0016787">
    <property type="term" value="F:hydrolase activity"/>
    <property type="evidence" value="ECO:0007669"/>
    <property type="project" value="UniProtKB-KW"/>
</dbReference>
<evidence type="ECO:0000313" key="4">
    <source>
        <dbReference type="Proteomes" id="UP000323594"/>
    </source>
</evidence>
<dbReference type="EMBL" id="CP042817">
    <property type="protein sequence ID" value="QEJ98297.1"/>
    <property type="molecule type" value="Genomic_DNA"/>
</dbReference>
<sequence length="104" mass="12103">MIELLDKVKQLHKQNDFKANGGEDKLFRMALIMEEVGEISEAITKDQDNFEEEHADLLILLLGNCVAYDIDILKLTNEKLDRLLKMKPSKKNGYKRIITKENKR</sequence>
<reference evidence="2 4" key="3">
    <citation type="submission" date="2019-08" db="EMBL/GenBank/DDBJ databases">
        <authorList>
            <person name="Kuhnert P."/>
        </authorList>
    </citation>
    <scope>NUCLEOTIDE SEQUENCE [LARGE SCALE GENOMIC DNA]</scope>
    <source>
        <strain evidence="2 4">B36.5</strain>
    </source>
</reference>
<dbReference type="RefSeq" id="WP_024753564.1">
    <property type="nucleotide sequence ID" value="NZ_CDNC01000033.1"/>
</dbReference>
<evidence type="ECO:0000313" key="3">
    <source>
        <dbReference type="Proteomes" id="UP000042527"/>
    </source>
</evidence>
<proteinExistence type="predicted"/>
<dbReference type="Gene3D" id="1.10.287.1080">
    <property type="entry name" value="MazG-like"/>
    <property type="match status" value="1"/>
</dbReference>
<keyword evidence="3" id="KW-1185">Reference proteome</keyword>
<evidence type="ECO:0000313" key="2">
    <source>
        <dbReference type="EMBL" id="QEJ98297.1"/>
    </source>
</evidence>
<evidence type="ECO:0000313" key="1">
    <source>
        <dbReference type="EMBL" id="CEM62491.1"/>
    </source>
</evidence>
<dbReference type="EMBL" id="CDNC01000033">
    <property type="protein sequence ID" value="CEM62491.1"/>
    <property type="molecule type" value="Genomic_DNA"/>
</dbReference>
<accession>A0A0B7H0R6</accession>
<dbReference type="Proteomes" id="UP000042527">
    <property type="component" value="Unassembled WGS sequence"/>
</dbReference>
<reference evidence="1" key="1">
    <citation type="submission" date="2015-01" db="EMBL/GenBank/DDBJ databases">
        <authorList>
            <person name="Xiang T."/>
            <person name="Song Y."/>
            <person name="Huang L."/>
            <person name="Wang B."/>
            <person name="Wu P."/>
        </authorList>
    </citation>
    <scope>NUCLEOTIDE SEQUENCE [LARGE SCALE GENOMIC DNA]</scope>
    <source>
        <strain evidence="1">V1</strain>
    </source>
</reference>
<gene>
    <name evidence="2" type="ORF">FUT82_09995</name>
    <name evidence="1" type="ORF">TPHV1_390006</name>
</gene>
<dbReference type="Proteomes" id="UP000323594">
    <property type="component" value="Chromosome"/>
</dbReference>
<organism evidence="1 3">
    <name type="scientific">Treponema phagedenis</name>
    <dbReference type="NCBI Taxonomy" id="162"/>
    <lineage>
        <taxon>Bacteria</taxon>
        <taxon>Pseudomonadati</taxon>
        <taxon>Spirochaetota</taxon>
        <taxon>Spirochaetia</taxon>
        <taxon>Spirochaetales</taxon>
        <taxon>Treponemataceae</taxon>
        <taxon>Treponema</taxon>
    </lineage>
</organism>